<evidence type="ECO:0000259" key="2">
    <source>
        <dbReference type="Pfam" id="PF04296"/>
    </source>
</evidence>
<dbReference type="InterPro" id="IPR007393">
    <property type="entry name" value="YlxR_dom"/>
</dbReference>
<dbReference type="EMBL" id="NOXT01000119">
    <property type="protein sequence ID" value="OYQ26158.1"/>
    <property type="molecule type" value="Genomic_DNA"/>
</dbReference>
<evidence type="ECO:0000313" key="4">
    <source>
        <dbReference type="Proteomes" id="UP000216991"/>
    </source>
</evidence>
<comment type="caution">
    <text evidence="3">The sequence shown here is derived from an EMBL/GenBank/DDBJ whole genome shotgun (WGS) entry which is preliminary data.</text>
</comment>
<name>A0A255YAC0_9SPHN</name>
<dbReference type="PANTHER" id="PTHR34215">
    <property type="entry name" value="BLL0784 PROTEIN"/>
    <property type="match status" value="1"/>
</dbReference>
<feature type="region of interest" description="Disordered" evidence="1">
    <location>
        <begin position="1"/>
        <end position="41"/>
    </location>
</feature>
<dbReference type="InterPro" id="IPR037465">
    <property type="entry name" value="YlxR"/>
</dbReference>
<dbReference type="AlphaFoldDB" id="A0A255YAC0"/>
<dbReference type="PANTHER" id="PTHR34215:SF1">
    <property type="entry name" value="YLXR DOMAIN-CONTAINING PROTEIN"/>
    <property type="match status" value="1"/>
</dbReference>
<dbReference type="InterPro" id="IPR035931">
    <property type="entry name" value="YlxR-like_sf"/>
</dbReference>
<dbReference type="Pfam" id="PF04296">
    <property type="entry name" value="YlxR"/>
    <property type="match status" value="1"/>
</dbReference>
<accession>A0A255YAC0</accession>
<dbReference type="SUPFAM" id="SSF55315">
    <property type="entry name" value="L30e-like"/>
    <property type="match status" value="1"/>
</dbReference>
<dbReference type="OrthoDB" id="9799836at2"/>
<dbReference type="Proteomes" id="UP000216991">
    <property type="component" value="Unassembled WGS sequence"/>
</dbReference>
<reference evidence="3 4" key="1">
    <citation type="submission" date="2017-07" db="EMBL/GenBank/DDBJ databases">
        <title>Sandarakinorhabdus cyanobacteriorum sp. nov., a novel bacterium isolated from cyanobacterial aggregates in a eutrophic lake.</title>
        <authorList>
            <person name="Cai H."/>
        </authorList>
    </citation>
    <scope>NUCLEOTIDE SEQUENCE [LARGE SCALE GENOMIC DNA]</scope>
    <source>
        <strain evidence="3 4">TH057</strain>
    </source>
</reference>
<dbReference type="Gene3D" id="3.30.1230.10">
    <property type="entry name" value="YlxR-like"/>
    <property type="match status" value="1"/>
</dbReference>
<dbReference type="SUPFAM" id="SSF64376">
    <property type="entry name" value="YlxR-like"/>
    <property type="match status" value="1"/>
</dbReference>
<gene>
    <name evidence="3" type="ORF">CHU93_12240</name>
</gene>
<dbReference type="InterPro" id="IPR029064">
    <property type="entry name" value="Ribosomal_eL30-like_sf"/>
</dbReference>
<feature type="domain" description="YlxR" evidence="2">
    <location>
        <begin position="43"/>
        <end position="108"/>
    </location>
</feature>
<protein>
    <recommendedName>
        <fullName evidence="2">YlxR domain-containing protein</fullName>
    </recommendedName>
</protein>
<evidence type="ECO:0000313" key="3">
    <source>
        <dbReference type="EMBL" id="OYQ26158.1"/>
    </source>
</evidence>
<keyword evidence="4" id="KW-1185">Reference proteome</keyword>
<evidence type="ECO:0000256" key="1">
    <source>
        <dbReference type="SAM" id="MobiDB-lite"/>
    </source>
</evidence>
<sequence>MATASSWPHARTGLPMRRTRRRMETNDGLNGTAPDTEKDGSQRRCILTGESAPRSGLIRLALGPDGQVAADWSERLPGRGAWISADRSLFASVAAKGRLRGALARAFKANNFSLPDDLEMRIVRGLEQRLLNRLGLEKRAGTLILGGDRVREALAKGKIFAVLHAGDARPDGTDRLDGMARAVGESLGEDIPHQRLAIGREALSAALGRDNVVHMGLTDAGAAARVLADAVRLAGFVGEETTNDAADSATMVALNAAERH</sequence>
<dbReference type="Gene3D" id="3.30.1330.30">
    <property type="match status" value="1"/>
</dbReference>
<organism evidence="3 4">
    <name type="scientific">Sandarakinorhabdus cyanobacteriorum</name>
    <dbReference type="NCBI Taxonomy" id="1981098"/>
    <lineage>
        <taxon>Bacteria</taxon>
        <taxon>Pseudomonadati</taxon>
        <taxon>Pseudomonadota</taxon>
        <taxon>Alphaproteobacteria</taxon>
        <taxon>Sphingomonadales</taxon>
        <taxon>Sphingosinicellaceae</taxon>
        <taxon>Sandarakinorhabdus</taxon>
    </lineage>
</organism>
<proteinExistence type="predicted"/>